<protein>
    <submittedName>
        <fullName evidence="5">Uncharacterized protein</fullName>
    </submittedName>
</protein>
<accession>A0A7S0NQP3</accession>
<comment type="similarity">
    <text evidence="1 4">Belongs to the short-chain dehydrogenases/reductases (SDR) family.</text>
</comment>
<name>A0A7S0NQP3_9EUKA</name>
<sequence>MHSLAVVTGANRGLGAALARCLAMSGCSVLLTGRDAPAVGRLAATLASTGLPAFAYPAALDVSDMRSVRNFAEHCARSQAVPEVLINNAAVCERGWTRQVVRRSLKTNVIGPLALCRELGAVGCAAPRRARRLRVLNVSSGDGELVYLNSALQDEFRRASSVRTLLQLLARVTPPRQTIGGAPAHSPTPAYSVSKAALNALTRILAGEHAGGTSELCASVWFAAVCPGDVSTRMCSIEPREALSADAAAHDLVWLLRHAEALPSGKFWRQCEAIPF</sequence>
<evidence type="ECO:0000256" key="3">
    <source>
        <dbReference type="ARBA" id="ARBA00023002"/>
    </source>
</evidence>
<proteinExistence type="inferred from homology"/>
<reference evidence="5" key="1">
    <citation type="submission" date="2021-01" db="EMBL/GenBank/DDBJ databases">
        <authorList>
            <person name="Corre E."/>
            <person name="Pelletier E."/>
            <person name="Niang G."/>
            <person name="Scheremetjew M."/>
            <person name="Finn R."/>
            <person name="Kale V."/>
            <person name="Holt S."/>
            <person name="Cochrane G."/>
            <person name="Meng A."/>
            <person name="Brown T."/>
            <person name="Cohen L."/>
        </authorList>
    </citation>
    <scope>NUCLEOTIDE SEQUENCE</scope>
    <source>
        <strain evidence="5">RCC1130</strain>
    </source>
</reference>
<keyword evidence="2" id="KW-0521">NADP</keyword>
<dbReference type="SUPFAM" id="SSF51735">
    <property type="entry name" value="NAD(P)-binding Rossmann-fold domains"/>
    <property type="match status" value="1"/>
</dbReference>
<dbReference type="PRINTS" id="PR00081">
    <property type="entry name" value="GDHRDH"/>
</dbReference>
<dbReference type="PRINTS" id="PR00080">
    <property type="entry name" value="SDRFAMILY"/>
</dbReference>
<dbReference type="GO" id="GO:0016491">
    <property type="term" value="F:oxidoreductase activity"/>
    <property type="evidence" value="ECO:0007669"/>
    <property type="project" value="UniProtKB-KW"/>
</dbReference>
<evidence type="ECO:0000313" key="5">
    <source>
        <dbReference type="EMBL" id="CAD8527424.1"/>
    </source>
</evidence>
<dbReference type="InterPro" id="IPR036291">
    <property type="entry name" value="NAD(P)-bd_dom_sf"/>
</dbReference>
<dbReference type="Gene3D" id="3.40.50.720">
    <property type="entry name" value="NAD(P)-binding Rossmann-like Domain"/>
    <property type="match status" value="1"/>
</dbReference>
<evidence type="ECO:0000256" key="4">
    <source>
        <dbReference type="RuleBase" id="RU000363"/>
    </source>
</evidence>
<dbReference type="InterPro" id="IPR002347">
    <property type="entry name" value="SDR_fam"/>
</dbReference>
<keyword evidence="3" id="KW-0560">Oxidoreductase</keyword>
<dbReference type="PANTHER" id="PTHR43963:SF6">
    <property type="entry name" value="CHAIN DEHYDROGENASE FAMILY PROTEIN, PUTATIVE (AFU_ORTHOLOGUE AFUA_3G15350)-RELATED"/>
    <property type="match status" value="1"/>
</dbReference>
<evidence type="ECO:0000256" key="2">
    <source>
        <dbReference type="ARBA" id="ARBA00022857"/>
    </source>
</evidence>
<dbReference type="AlphaFoldDB" id="A0A7S0NQP3"/>
<dbReference type="EMBL" id="HBER01005290">
    <property type="protein sequence ID" value="CAD8527424.1"/>
    <property type="molecule type" value="Transcribed_RNA"/>
</dbReference>
<evidence type="ECO:0000256" key="1">
    <source>
        <dbReference type="ARBA" id="ARBA00006484"/>
    </source>
</evidence>
<dbReference type="PANTHER" id="PTHR43963">
    <property type="entry name" value="CARBONYL REDUCTASE 1-RELATED"/>
    <property type="match status" value="1"/>
</dbReference>
<organism evidence="5">
    <name type="scientific">Calcidiscus leptoporus</name>
    <dbReference type="NCBI Taxonomy" id="127549"/>
    <lineage>
        <taxon>Eukaryota</taxon>
        <taxon>Haptista</taxon>
        <taxon>Haptophyta</taxon>
        <taxon>Prymnesiophyceae</taxon>
        <taxon>Coccolithales</taxon>
        <taxon>Calcidiscaceae</taxon>
        <taxon>Calcidiscus</taxon>
    </lineage>
</organism>
<gene>
    <name evidence="5" type="ORF">CLEP1334_LOCUS2645</name>
</gene>
<dbReference type="Pfam" id="PF00106">
    <property type="entry name" value="adh_short"/>
    <property type="match status" value="1"/>
</dbReference>